<dbReference type="EMBL" id="UOFG01000163">
    <property type="protein sequence ID" value="VAW62101.1"/>
    <property type="molecule type" value="Genomic_DNA"/>
</dbReference>
<evidence type="ECO:0000256" key="3">
    <source>
        <dbReference type="ARBA" id="ARBA00022989"/>
    </source>
</evidence>
<dbReference type="SUPFAM" id="SSF50978">
    <property type="entry name" value="WD40 repeat-like"/>
    <property type="match status" value="1"/>
</dbReference>
<sequence>MSDQILQMKYNQRALRDRLARYLVSFGGVSVICAILLIFFFLLQVVIPMFESAQMQEITQFTVPSGEMDMGDQVSKTWLLGLEEKGTVAVRFSDLGEVIFFETATGKVVLSKKLQLPAAISSVANSLDYVVLGLANGSVLVLRYIFELSYPDNLRTITPLLEYPLGKEPLVLDESSQALLHVALQLNGEGAGVAAVTADNRLVFARYTREESFISEEITTELESRSERVPGNTVDKLITSLVLTPELAHLYVSTASGILQDYRLNDEGLSFSPVEYVFSDKISRLTLLLGGTSLLVGLNTGEVQQWMPVKEKKSGRNTKVLTFIRAFHESLQPVSFIASEQRRKGFAVADTQGMITLYYSTSQRVLAQLNTADALITQMAWSARAENLLAIDSKNQIHVYQIRNEYPEVSWDVLWGKVWYEGYDEPDYIWQSSASSNEFEPKLSLVPLSFGTLKAAFYAMIFALPVAILGAIYTAQFMSPRMRTTVKPSIEIMEALPTVILGFLAGLWLAPYVETHLAGVFALLIILPPGFILCAWLWGHVPGRSRSEGWEAALLIPVVLFLIWLSMSVSLPLEQLLFEGDMRNYMSNEWGISYDQRNSLVVGLIMGFAIIPTIFSIAEDALFSVPQHLIRGSLALGATRWQTMMNVVLPAASPAIFSAIMMGFGRAVGETMIVLMATGNTPLMDMSIFQGMRTLAANIAVEVPEAEVASTHYRVLFLAALILFMFTFFFNTIAEMIRHRLRKRYSGL</sequence>
<evidence type="ECO:0000256" key="2">
    <source>
        <dbReference type="ARBA" id="ARBA00022692"/>
    </source>
</evidence>
<comment type="subcellular location">
    <subcellularLocation>
        <location evidence="1">Membrane</location>
        <topology evidence="1">Multi-pass membrane protein</topology>
    </subcellularLocation>
</comment>
<feature type="transmembrane region" description="Helical" evidence="5">
    <location>
        <begin position="21"/>
        <end position="47"/>
    </location>
</feature>
<accession>A0A3B0X2X7</accession>
<feature type="transmembrane region" description="Helical" evidence="5">
    <location>
        <begin position="455"/>
        <end position="475"/>
    </location>
</feature>
<feature type="transmembrane region" description="Helical" evidence="5">
    <location>
        <begin position="644"/>
        <end position="664"/>
    </location>
</feature>
<evidence type="ECO:0000256" key="4">
    <source>
        <dbReference type="ARBA" id="ARBA00023136"/>
    </source>
</evidence>
<gene>
    <name evidence="7" type="ORF">MNBD_GAMMA11-953</name>
</gene>
<dbReference type="InterPro" id="IPR015943">
    <property type="entry name" value="WD40/YVTN_repeat-like_dom_sf"/>
</dbReference>
<dbReference type="CDD" id="cd06261">
    <property type="entry name" value="TM_PBP2"/>
    <property type="match status" value="1"/>
</dbReference>
<keyword evidence="2 5" id="KW-0812">Transmembrane</keyword>
<evidence type="ECO:0000313" key="7">
    <source>
        <dbReference type="EMBL" id="VAW62101.1"/>
    </source>
</evidence>
<evidence type="ECO:0000256" key="1">
    <source>
        <dbReference type="ARBA" id="ARBA00004141"/>
    </source>
</evidence>
<dbReference type="InterPro" id="IPR000515">
    <property type="entry name" value="MetI-like"/>
</dbReference>
<dbReference type="Gene3D" id="2.130.10.10">
    <property type="entry name" value="YVTN repeat-like/Quinoprotein amine dehydrogenase"/>
    <property type="match status" value="1"/>
</dbReference>
<dbReference type="GO" id="GO:0055085">
    <property type="term" value="P:transmembrane transport"/>
    <property type="evidence" value="ECO:0007669"/>
    <property type="project" value="InterPro"/>
</dbReference>
<dbReference type="InterPro" id="IPR035906">
    <property type="entry name" value="MetI-like_sf"/>
</dbReference>
<evidence type="ECO:0000259" key="6">
    <source>
        <dbReference type="PROSITE" id="PS50928"/>
    </source>
</evidence>
<dbReference type="SUPFAM" id="SSF161098">
    <property type="entry name" value="MetI-like"/>
    <property type="match status" value="2"/>
</dbReference>
<feature type="transmembrane region" description="Helical" evidence="5">
    <location>
        <begin position="550"/>
        <end position="573"/>
    </location>
</feature>
<name>A0A3B0X2X7_9ZZZZ</name>
<proteinExistence type="predicted"/>
<feature type="transmembrane region" description="Helical" evidence="5">
    <location>
        <begin position="600"/>
        <end position="623"/>
    </location>
</feature>
<keyword evidence="4 5" id="KW-0472">Membrane</keyword>
<feature type="transmembrane region" description="Helical" evidence="5">
    <location>
        <begin position="519"/>
        <end position="538"/>
    </location>
</feature>
<dbReference type="GO" id="GO:0016020">
    <property type="term" value="C:membrane"/>
    <property type="evidence" value="ECO:0007669"/>
    <property type="project" value="UniProtKB-SubCell"/>
</dbReference>
<dbReference type="InterPro" id="IPR036322">
    <property type="entry name" value="WD40_repeat_dom_sf"/>
</dbReference>
<organism evidence="7">
    <name type="scientific">hydrothermal vent metagenome</name>
    <dbReference type="NCBI Taxonomy" id="652676"/>
    <lineage>
        <taxon>unclassified sequences</taxon>
        <taxon>metagenomes</taxon>
        <taxon>ecological metagenomes</taxon>
    </lineage>
</organism>
<dbReference type="PANTHER" id="PTHR42727">
    <property type="entry name" value="PHOSPHATE TRANSPORT SYSTEM PERMEASE PROTEIN"/>
    <property type="match status" value="1"/>
</dbReference>
<keyword evidence="3 5" id="KW-1133">Transmembrane helix</keyword>
<feature type="transmembrane region" description="Helical" evidence="5">
    <location>
        <begin position="495"/>
        <end position="513"/>
    </location>
</feature>
<dbReference type="AlphaFoldDB" id="A0A3B0X2X7"/>
<feature type="domain" description="ABC transmembrane type-1" evidence="6">
    <location>
        <begin position="449"/>
        <end position="734"/>
    </location>
</feature>
<dbReference type="PROSITE" id="PS50928">
    <property type="entry name" value="ABC_TM1"/>
    <property type="match status" value="1"/>
</dbReference>
<dbReference type="Gene3D" id="1.10.3720.10">
    <property type="entry name" value="MetI-like"/>
    <property type="match status" value="1"/>
</dbReference>
<feature type="transmembrane region" description="Helical" evidence="5">
    <location>
        <begin position="715"/>
        <end position="734"/>
    </location>
</feature>
<protein>
    <submittedName>
        <fullName evidence="7">Phosphate transport system permease protein PstC (TC 3.A.1.7.1)</fullName>
    </submittedName>
</protein>
<dbReference type="PANTHER" id="PTHR42727:SF1">
    <property type="entry name" value="PHOSPHATE TRANSPORT SYSTEM PERMEASE"/>
    <property type="match status" value="1"/>
</dbReference>
<evidence type="ECO:0000256" key="5">
    <source>
        <dbReference type="SAM" id="Phobius"/>
    </source>
</evidence>
<reference evidence="7" key="1">
    <citation type="submission" date="2018-06" db="EMBL/GenBank/DDBJ databases">
        <authorList>
            <person name="Zhirakovskaya E."/>
        </authorList>
    </citation>
    <scope>NUCLEOTIDE SEQUENCE</scope>
</reference>
<dbReference type="Pfam" id="PF00528">
    <property type="entry name" value="BPD_transp_1"/>
    <property type="match status" value="1"/>
</dbReference>